<dbReference type="PANTHER" id="PTHR23514:SF3">
    <property type="entry name" value="BYPASS OF STOP CODON PROTEIN 6"/>
    <property type="match status" value="1"/>
</dbReference>
<feature type="transmembrane region" description="Helical" evidence="7">
    <location>
        <begin position="303"/>
        <end position="323"/>
    </location>
</feature>
<proteinExistence type="inferred from homology"/>
<protein>
    <recommendedName>
        <fullName evidence="10">Major facilitator superfamily (MFS) profile domain-containing protein</fullName>
    </recommendedName>
</protein>
<evidence type="ECO:0000256" key="3">
    <source>
        <dbReference type="ARBA" id="ARBA00022448"/>
    </source>
</evidence>
<dbReference type="InterPro" id="IPR051788">
    <property type="entry name" value="MFS_Transporter"/>
</dbReference>
<dbReference type="InterPro" id="IPR036259">
    <property type="entry name" value="MFS_trans_sf"/>
</dbReference>
<dbReference type="EMBL" id="SGPM01000031">
    <property type="protein sequence ID" value="THH32029.1"/>
    <property type="molecule type" value="Genomic_DNA"/>
</dbReference>
<organism evidence="8 9">
    <name type="scientific">Antrodiella citrinella</name>
    <dbReference type="NCBI Taxonomy" id="2447956"/>
    <lineage>
        <taxon>Eukaryota</taxon>
        <taxon>Fungi</taxon>
        <taxon>Dikarya</taxon>
        <taxon>Basidiomycota</taxon>
        <taxon>Agaricomycotina</taxon>
        <taxon>Agaricomycetes</taxon>
        <taxon>Polyporales</taxon>
        <taxon>Steccherinaceae</taxon>
        <taxon>Antrodiella</taxon>
    </lineage>
</organism>
<feature type="transmembrane region" description="Helical" evidence="7">
    <location>
        <begin position="493"/>
        <end position="519"/>
    </location>
</feature>
<dbReference type="Proteomes" id="UP000308730">
    <property type="component" value="Unassembled WGS sequence"/>
</dbReference>
<evidence type="ECO:0000313" key="8">
    <source>
        <dbReference type="EMBL" id="THH32029.1"/>
    </source>
</evidence>
<name>A0A4S4MZQ5_9APHY</name>
<feature type="transmembrane region" description="Helical" evidence="7">
    <location>
        <begin position="266"/>
        <end position="282"/>
    </location>
</feature>
<feature type="transmembrane region" description="Helical" evidence="7">
    <location>
        <begin position="531"/>
        <end position="555"/>
    </location>
</feature>
<feature type="transmembrane region" description="Helical" evidence="7">
    <location>
        <begin position="207"/>
        <end position="231"/>
    </location>
</feature>
<evidence type="ECO:0000256" key="6">
    <source>
        <dbReference type="ARBA" id="ARBA00023136"/>
    </source>
</evidence>
<evidence type="ECO:0008006" key="10">
    <source>
        <dbReference type="Google" id="ProtNLM"/>
    </source>
</evidence>
<dbReference type="AlphaFoldDB" id="A0A4S4MZQ5"/>
<evidence type="ECO:0000313" key="9">
    <source>
        <dbReference type="Proteomes" id="UP000308730"/>
    </source>
</evidence>
<comment type="similarity">
    <text evidence="2">Belongs to the major facilitator superfamily.</text>
</comment>
<evidence type="ECO:0000256" key="7">
    <source>
        <dbReference type="SAM" id="Phobius"/>
    </source>
</evidence>
<keyword evidence="3" id="KW-0813">Transport</keyword>
<evidence type="ECO:0000256" key="5">
    <source>
        <dbReference type="ARBA" id="ARBA00022989"/>
    </source>
</evidence>
<dbReference type="OrthoDB" id="413079at2759"/>
<feature type="transmembrane region" description="Helical" evidence="7">
    <location>
        <begin position="329"/>
        <end position="351"/>
    </location>
</feature>
<sequence length="581" mass="63302">MSAHSLAEITVVTEYPPAVDHDYPPRSVDETNVKNAPGSQSGYFDSALEEADSVSSVDLSALSVPTSERIRRRSVLERVEHAHRSPLGVAPAVNEFPDLSPVYEYPGVPAIPLTRASTSLQPGQDISLWSTREDLELASQAQGSAASTALAMTSSLPPISASQRAVFMRKSWLHLAPLYYCLFLQGWNDGSTGPMLPTIQRYYHVGFAIVSILFVVNCVGYISGAMMNVYLNDRFGFGKASTFHLRCEGACIQLVAYVLLSTGGPFPVMCLGFGFVGCGLALQNAQANGFVGSAKEHASTKFGLLHASYGMGAFIAPLVATQFSQQRHWYFHYVISAGISLSNIVILYLVFRFRSQDEIFAEEGQAAGEVDLVSQSKYKQIINLRIVHFLSVFALIYVGTEVTLGGWIVTFIQQKRGGGLMLGRLCLMWLNKKIGERRVMFLYAFLAIQLEVTIWVVPSLFENAIAIACIGVLLGPMYPILMHYCTGVLPRWLLTGCMGWIGGVGQAGSAVLPFVTGLLASKFGIGSLQPLATLVDIAAVGHDVRFFFFFFVVVVEADMDVVFLPSSTPSFAVAVDKRLTY</sequence>
<dbReference type="GO" id="GO:0016020">
    <property type="term" value="C:membrane"/>
    <property type="evidence" value="ECO:0007669"/>
    <property type="project" value="TreeGrafter"/>
</dbReference>
<keyword evidence="4 7" id="KW-0812">Transmembrane</keyword>
<dbReference type="Gene3D" id="1.20.1250.20">
    <property type="entry name" value="MFS general substrate transporter like domains"/>
    <property type="match status" value="1"/>
</dbReference>
<accession>A0A4S4MZQ5</accession>
<keyword evidence="9" id="KW-1185">Reference proteome</keyword>
<evidence type="ECO:0000256" key="1">
    <source>
        <dbReference type="ARBA" id="ARBA00004127"/>
    </source>
</evidence>
<dbReference type="PANTHER" id="PTHR23514">
    <property type="entry name" value="BYPASS OF STOP CODON PROTEIN 6"/>
    <property type="match status" value="1"/>
</dbReference>
<comment type="subcellular location">
    <subcellularLocation>
        <location evidence="1">Endomembrane system</location>
        <topology evidence="1">Multi-pass membrane protein</topology>
    </subcellularLocation>
</comment>
<feature type="transmembrane region" description="Helical" evidence="7">
    <location>
        <begin position="382"/>
        <end position="400"/>
    </location>
</feature>
<comment type="caution">
    <text evidence="8">The sequence shown here is derived from an EMBL/GenBank/DDBJ whole genome shotgun (WGS) entry which is preliminary data.</text>
</comment>
<reference evidence="8 9" key="1">
    <citation type="submission" date="2019-02" db="EMBL/GenBank/DDBJ databases">
        <title>Genome sequencing of the rare red list fungi Antrodiella citrinella (Flaviporus citrinellus).</title>
        <authorList>
            <person name="Buettner E."/>
            <person name="Kellner H."/>
        </authorList>
    </citation>
    <scope>NUCLEOTIDE SEQUENCE [LARGE SCALE GENOMIC DNA]</scope>
    <source>
        <strain evidence="8 9">DSM 108506</strain>
    </source>
</reference>
<feature type="transmembrane region" description="Helical" evidence="7">
    <location>
        <begin position="439"/>
        <end position="457"/>
    </location>
</feature>
<gene>
    <name evidence="8" type="ORF">EUX98_g2166</name>
</gene>
<dbReference type="Pfam" id="PF07690">
    <property type="entry name" value="MFS_1"/>
    <property type="match status" value="1"/>
</dbReference>
<keyword evidence="6 7" id="KW-0472">Membrane</keyword>
<dbReference type="GO" id="GO:0022857">
    <property type="term" value="F:transmembrane transporter activity"/>
    <property type="evidence" value="ECO:0007669"/>
    <property type="project" value="InterPro"/>
</dbReference>
<evidence type="ECO:0000256" key="4">
    <source>
        <dbReference type="ARBA" id="ARBA00022692"/>
    </source>
</evidence>
<dbReference type="GO" id="GO:0012505">
    <property type="term" value="C:endomembrane system"/>
    <property type="evidence" value="ECO:0007669"/>
    <property type="project" value="UniProtKB-SubCell"/>
</dbReference>
<evidence type="ECO:0000256" key="2">
    <source>
        <dbReference type="ARBA" id="ARBA00008335"/>
    </source>
</evidence>
<keyword evidence="5 7" id="KW-1133">Transmembrane helix</keyword>
<dbReference type="SUPFAM" id="SSF103473">
    <property type="entry name" value="MFS general substrate transporter"/>
    <property type="match status" value="1"/>
</dbReference>
<dbReference type="InterPro" id="IPR011701">
    <property type="entry name" value="MFS"/>
</dbReference>
<feature type="transmembrane region" description="Helical" evidence="7">
    <location>
        <begin position="463"/>
        <end position="481"/>
    </location>
</feature>